<sequence length="222" mass="25538">MAGATLTFAFDDHEQEDRFVTNYLAPAWERFEAADWFETGWFWRYGQFDEYDVDYGPSVELVFEGDPDAFSEAERDRWAELRDDGILECWTLERYEPDFESLLAQQRDAKGEAGGKLEYRLKPLTTRFALEMARAFDERVPPVGTESETNPTPIGFWVVIHYAMLQNGYDWYDEINAANKAIQNRCRSLAHYADSEAAVDALEAVVDDLEALADELEEPETA</sequence>
<feature type="coiled-coil region" evidence="1">
    <location>
        <begin position="192"/>
        <end position="219"/>
    </location>
</feature>
<keyword evidence="3" id="KW-1185">Reference proteome</keyword>
<proteinExistence type="predicted"/>
<name>A0A1H0ZFF8_NATTX</name>
<dbReference type="Proteomes" id="UP000198848">
    <property type="component" value="Unassembled WGS sequence"/>
</dbReference>
<evidence type="ECO:0000256" key="1">
    <source>
        <dbReference type="SAM" id="Coils"/>
    </source>
</evidence>
<dbReference type="AlphaFoldDB" id="A0A1H0ZFF8"/>
<reference evidence="3" key="1">
    <citation type="submission" date="2016-10" db="EMBL/GenBank/DDBJ databases">
        <authorList>
            <person name="Varghese N."/>
            <person name="Submissions S."/>
        </authorList>
    </citation>
    <scope>NUCLEOTIDE SEQUENCE [LARGE SCALE GENOMIC DNA]</scope>
    <source>
        <strain evidence="3">DSM 24767</strain>
    </source>
</reference>
<keyword evidence="1" id="KW-0175">Coiled coil</keyword>
<dbReference type="RefSeq" id="WP_090376188.1">
    <property type="nucleotide sequence ID" value="NZ_FNLC01000001.1"/>
</dbReference>
<organism evidence="2 3">
    <name type="scientific">Natronobacterium texcoconense</name>
    <dbReference type="NCBI Taxonomy" id="1095778"/>
    <lineage>
        <taxon>Archaea</taxon>
        <taxon>Methanobacteriati</taxon>
        <taxon>Methanobacteriota</taxon>
        <taxon>Stenosarchaea group</taxon>
        <taxon>Halobacteria</taxon>
        <taxon>Halobacteriales</taxon>
        <taxon>Natrialbaceae</taxon>
        <taxon>Natronobacterium</taxon>
    </lineage>
</organism>
<dbReference type="STRING" id="1095778.SAMN04489842_0262"/>
<gene>
    <name evidence="2" type="ORF">SAMN04489842_0262</name>
</gene>
<dbReference type="OrthoDB" id="333939at2157"/>
<accession>A0A1H0ZFF8</accession>
<protein>
    <submittedName>
        <fullName evidence="2">Uncharacterized protein</fullName>
    </submittedName>
</protein>
<evidence type="ECO:0000313" key="3">
    <source>
        <dbReference type="Proteomes" id="UP000198848"/>
    </source>
</evidence>
<evidence type="ECO:0000313" key="2">
    <source>
        <dbReference type="EMBL" id="SDQ26114.1"/>
    </source>
</evidence>
<dbReference type="EMBL" id="FNLC01000001">
    <property type="protein sequence ID" value="SDQ26114.1"/>
    <property type="molecule type" value="Genomic_DNA"/>
</dbReference>